<dbReference type="Proteomes" id="UP000078396">
    <property type="component" value="Unassembled WGS sequence"/>
</dbReference>
<feature type="transmembrane region" description="Helical" evidence="1">
    <location>
        <begin position="73"/>
        <end position="95"/>
    </location>
</feature>
<reference evidence="2 3" key="1">
    <citation type="submission" date="2016-04" db="EMBL/GenBank/DDBJ databases">
        <title>Draft Genome Sequences of Staphylococcus capitis Strain H36, S. capitis Strain H65, S. cohnii Strain H62, S. hominis Strain H69, Mycobacterium iranicum Strain H39, Plantibacter sp. Strain H53, Pseudomonas oryzihabitans Strain H72, and Microbacterium sp. Strain H83, isolated from residential settings.</title>
        <authorList>
            <person name="Lymperopoulou D."/>
            <person name="Adams R.I."/>
            <person name="Lindow S."/>
            <person name="Coil D.A."/>
            <person name="Jospin G."/>
            <person name="Eisen J.A."/>
        </authorList>
    </citation>
    <scope>NUCLEOTIDE SEQUENCE [LARGE SCALE GENOMIC DNA]</scope>
    <source>
        <strain evidence="2 3">H39</strain>
    </source>
</reference>
<keyword evidence="1" id="KW-0812">Transmembrane</keyword>
<keyword evidence="1" id="KW-0472">Membrane</keyword>
<keyword evidence="1" id="KW-1133">Transmembrane helix</keyword>
<name>A0A178M389_MYCIR</name>
<feature type="transmembrane region" description="Helical" evidence="1">
    <location>
        <begin position="43"/>
        <end position="61"/>
    </location>
</feature>
<protein>
    <submittedName>
        <fullName evidence="2">Uncharacterized protein</fullName>
    </submittedName>
</protein>
<dbReference type="RefSeq" id="WP_064280315.1">
    <property type="nucleotide sequence ID" value="NZ_LWCS01000003.1"/>
</dbReference>
<feature type="transmembrane region" description="Helical" evidence="1">
    <location>
        <begin position="21"/>
        <end position="37"/>
    </location>
</feature>
<organism evidence="2 3">
    <name type="scientific">Mycolicibacterium iranicum</name>
    <name type="common">Mycobacterium iranicum</name>
    <dbReference type="NCBI Taxonomy" id="912594"/>
    <lineage>
        <taxon>Bacteria</taxon>
        <taxon>Bacillati</taxon>
        <taxon>Actinomycetota</taxon>
        <taxon>Actinomycetes</taxon>
        <taxon>Mycobacteriales</taxon>
        <taxon>Mycobacteriaceae</taxon>
        <taxon>Mycolicibacterium</taxon>
    </lineage>
</organism>
<dbReference type="EMBL" id="LWCS01000003">
    <property type="protein sequence ID" value="OAN41489.1"/>
    <property type="molecule type" value="Genomic_DNA"/>
</dbReference>
<evidence type="ECO:0000313" key="3">
    <source>
        <dbReference type="Proteomes" id="UP000078396"/>
    </source>
</evidence>
<proteinExistence type="predicted"/>
<evidence type="ECO:0000313" key="2">
    <source>
        <dbReference type="EMBL" id="OAN41489.1"/>
    </source>
</evidence>
<gene>
    <name evidence="2" type="ORF">A4X20_12845</name>
</gene>
<sequence length="99" mass="10499">MSWELESAKRRGFGRRAGSPWQLLGFVLGLVSLSNGFTLYYWIFAWIAPLLLAALLVLISLGTGRHGAKLVHVADGAVAAAVFAATFGVVGLVLLSNLS</sequence>
<comment type="caution">
    <text evidence="2">The sequence shown here is derived from an EMBL/GenBank/DDBJ whole genome shotgun (WGS) entry which is preliminary data.</text>
</comment>
<accession>A0A178M389</accession>
<dbReference type="AlphaFoldDB" id="A0A178M389"/>
<evidence type="ECO:0000256" key="1">
    <source>
        <dbReference type="SAM" id="Phobius"/>
    </source>
</evidence>